<dbReference type="Pfam" id="PF08241">
    <property type="entry name" value="Methyltransf_11"/>
    <property type="match status" value="1"/>
</dbReference>
<keyword evidence="5" id="KW-1185">Reference proteome</keyword>
<dbReference type="InterPro" id="IPR029063">
    <property type="entry name" value="SAM-dependent_MTases_sf"/>
</dbReference>
<dbReference type="SUPFAM" id="SSF53335">
    <property type="entry name" value="S-adenosyl-L-methionine-dependent methyltransferases"/>
    <property type="match status" value="1"/>
</dbReference>
<dbReference type="PANTHER" id="PTHR13090:SF1">
    <property type="entry name" value="ARGININE-HYDROXYLASE NDUFAF5, MITOCHONDRIAL"/>
    <property type="match status" value="1"/>
</dbReference>
<dbReference type="RefSeq" id="WP_273595274.1">
    <property type="nucleotide sequence ID" value="NZ_JAQQXS010000002.1"/>
</dbReference>
<keyword evidence="2" id="KW-0808">Transferase</keyword>
<evidence type="ECO:0000313" key="4">
    <source>
        <dbReference type="EMBL" id="MDC8784163.1"/>
    </source>
</evidence>
<dbReference type="GO" id="GO:0032259">
    <property type="term" value="P:methylation"/>
    <property type="evidence" value="ECO:0007669"/>
    <property type="project" value="UniProtKB-KW"/>
</dbReference>
<evidence type="ECO:0000313" key="5">
    <source>
        <dbReference type="Proteomes" id="UP001219862"/>
    </source>
</evidence>
<evidence type="ECO:0000256" key="2">
    <source>
        <dbReference type="ARBA" id="ARBA00022679"/>
    </source>
</evidence>
<keyword evidence="1 4" id="KW-0489">Methyltransferase</keyword>
<gene>
    <name evidence="4" type="ORF">PRZ01_03020</name>
</gene>
<dbReference type="InterPro" id="IPR050602">
    <property type="entry name" value="Malonyl-ACP_OMT"/>
</dbReference>
<dbReference type="EMBL" id="JAQQXS010000002">
    <property type="protein sequence ID" value="MDC8784163.1"/>
    <property type="molecule type" value="Genomic_DNA"/>
</dbReference>
<dbReference type="PANTHER" id="PTHR13090">
    <property type="entry name" value="ARGININE-HYDROXYLASE NDUFAF5, MITOCHONDRIAL"/>
    <property type="match status" value="1"/>
</dbReference>
<dbReference type="InterPro" id="IPR013216">
    <property type="entry name" value="Methyltransf_11"/>
</dbReference>
<dbReference type="Proteomes" id="UP001219862">
    <property type="component" value="Unassembled WGS sequence"/>
</dbReference>
<reference evidence="4 5" key="1">
    <citation type="submission" date="2022-10" db="EMBL/GenBank/DDBJ databases">
        <title>paucibacter sp. hw8 Genome sequencing.</title>
        <authorList>
            <person name="Park S."/>
        </authorList>
    </citation>
    <scope>NUCLEOTIDE SEQUENCE [LARGE SCALE GENOMIC DNA]</scope>
    <source>
        <strain evidence="5">hw8</strain>
    </source>
</reference>
<evidence type="ECO:0000259" key="3">
    <source>
        <dbReference type="Pfam" id="PF08241"/>
    </source>
</evidence>
<dbReference type="GO" id="GO:0008168">
    <property type="term" value="F:methyltransferase activity"/>
    <property type="evidence" value="ECO:0007669"/>
    <property type="project" value="UniProtKB-KW"/>
</dbReference>
<feature type="domain" description="Methyltransferase type 11" evidence="3">
    <location>
        <begin position="73"/>
        <end position="162"/>
    </location>
</feature>
<name>A0ABT5KP69_9BURK</name>
<sequence length="305" mass="34361">MQSSSSSEISDNTRPQAVDAVAVARQMRRLALADGPPWLHQEVARRMAERLSIIKMQPQSVLQWSAFLGGGGEALAQIYPRAQQVCVEPAPALLARSQAVHKTPWWQPWAAGRAARVVAPDEVPDESFELLWANMALHACTDLPQILQQWHRGLARDGFVMFSCLGPDSFLELRQLYRTQGWARPGPDWWDMHDIGDLLVQAGFADPVMDQERLTLTWADPQTLLKDLRAMGGNIAPSRFSGCRGRFWHQALLRTLEQLRGPDGRLRLTLEIVYGHAFKPEPKIRVSAETTLSLDQMRAMIQKTR</sequence>
<evidence type="ECO:0000256" key="1">
    <source>
        <dbReference type="ARBA" id="ARBA00022603"/>
    </source>
</evidence>
<protein>
    <submittedName>
        <fullName evidence="4">Methyltransferase domain-containing protein</fullName>
    </submittedName>
</protein>
<organism evidence="4 5">
    <name type="scientific">Roseateles koreensis</name>
    <dbReference type="NCBI Taxonomy" id="2987526"/>
    <lineage>
        <taxon>Bacteria</taxon>
        <taxon>Pseudomonadati</taxon>
        <taxon>Pseudomonadota</taxon>
        <taxon>Betaproteobacteria</taxon>
        <taxon>Burkholderiales</taxon>
        <taxon>Sphaerotilaceae</taxon>
        <taxon>Roseateles</taxon>
    </lineage>
</organism>
<proteinExistence type="predicted"/>
<accession>A0ABT5KP69</accession>
<dbReference type="Gene3D" id="3.40.50.150">
    <property type="entry name" value="Vaccinia Virus protein VP39"/>
    <property type="match status" value="1"/>
</dbReference>
<comment type="caution">
    <text evidence="4">The sequence shown here is derived from an EMBL/GenBank/DDBJ whole genome shotgun (WGS) entry which is preliminary data.</text>
</comment>